<proteinExistence type="predicted"/>
<accession>A0AAV8QEI4</accession>
<dbReference type="EMBL" id="JAQQAF010000007">
    <property type="protein sequence ID" value="KAJ8471624.1"/>
    <property type="molecule type" value="Genomic_DNA"/>
</dbReference>
<dbReference type="AlphaFoldDB" id="A0AAV8QEI4"/>
<name>A0AAV8QEI4_ENSVE</name>
<evidence type="ECO:0000313" key="2">
    <source>
        <dbReference type="Proteomes" id="UP001222027"/>
    </source>
</evidence>
<reference evidence="1 2" key="1">
    <citation type="submission" date="2022-12" db="EMBL/GenBank/DDBJ databases">
        <title>Chromosome-scale assembly of the Ensete ventricosum genome.</title>
        <authorList>
            <person name="Dussert Y."/>
            <person name="Stocks J."/>
            <person name="Wendawek A."/>
            <person name="Woldeyes F."/>
            <person name="Nichols R.A."/>
            <person name="Borrell J.S."/>
        </authorList>
    </citation>
    <scope>NUCLEOTIDE SEQUENCE [LARGE SCALE GENOMIC DNA]</scope>
    <source>
        <strain evidence="2">cv. Maze</strain>
        <tissue evidence="1">Seeds</tissue>
    </source>
</reference>
<organism evidence="1 2">
    <name type="scientific">Ensete ventricosum</name>
    <name type="common">Abyssinian banana</name>
    <name type="synonym">Musa ensete</name>
    <dbReference type="NCBI Taxonomy" id="4639"/>
    <lineage>
        <taxon>Eukaryota</taxon>
        <taxon>Viridiplantae</taxon>
        <taxon>Streptophyta</taxon>
        <taxon>Embryophyta</taxon>
        <taxon>Tracheophyta</taxon>
        <taxon>Spermatophyta</taxon>
        <taxon>Magnoliopsida</taxon>
        <taxon>Liliopsida</taxon>
        <taxon>Zingiberales</taxon>
        <taxon>Musaceae</taxon>
        <taxon>Ensete</taxon>
    </lineage>
</organism>
<comment type="caution">
    <text evidence="1">The sequence shown here is derived from an EMBL/GenBank/DDBJ whole genome shotgun (WGS) entry which is preliminary data.</text>
</comment>
<sequence length="95" mass="10624">MGQSRKASCASQPRTLQAVYGTDTNNVLLAATKFKFLALDEAEETCSFVLRNLNAAEEGFCFKFSLDKGFQRGCSPEESYEFRRQPSASILSIWL</sequence>
<evidence type="ECO:0000313" key="1">
    <source>
        <dbReference type="EMBL" id="KAJ8471624.1"/>
    </source>
</evidence>
<protein>
    <submittedName>
        <fullName evidence="1">Uncharacterized protein</fullName>
    </submittedName>
</protein>
<gene>
    <name evidence="1" type="ORF">OPV22_025967</name>
</gene>
<dbReference type="Proteomes" id="UP001222027">
    <property type="component" value="Unassembled WGS sequence"/>
</dbReference>
<keyword evidence="2" id="KW-1185">Reference proteome</keyword>